<evidence type="ECO:0000256" key="4">
    <source>
        <dbReference type="SAM" id="Phobius"/>
    </source>
</evidence>
<keyword evidence="4" id="KW-0812">Transmembrane</keyword>
<dbReference type="Pfam" id="PF00905">
    <property type="entry name" value="Transpeptidase"/>
    <property type="match status" value="1"/>
</dbReference>
<dbReference type="Gene3D" id="3.90.1310.10">
    <property type="entry name" value="Penicillin-binding protein 2a (Domain 2)"/>
    <property type="match status" value="1"/>
</dbReference>
<dbReference type="GO" id="GO:0004180">
    <property type="term" value="F:carboxypeptidase activity"/>
    <property type="evidence" value="ECO:0007669"/>
    <property type="project" value="UniProtKB-KW"/>
</dbReference>
<dbReference type="InterPro" id="IPR012338">
    <property type="entry name" value="Beta-lactam/transpept-like"/>
</dbReference>
<dbReference type="GO" id="GO:0071555">
    <property type="term" value="P:cell wall organization"/>
    <property type="evidence" value="ECO:0007669"/>
    <property type="project" value="TreeGrafter"/>
</dbReference>
<feature type="domain" description="Penicillin-binding protein dimerisation" evidence="6">
    <location>
        <begin position="67"/>
        <end position="178"/>
    </location>
</feature>
<dbReference type="GO" id="GO:0051301">
    <property type="term" value="P:cell division"/>
    <property type="evidence" value="ECO:0007669"/>
    <property type="project" value="UniProtKB-KW"/>
</dbReference>
<feature type="domain" description="Penicillin-binding protein transpeptidase" evidence="5">
    <location>
        <begin position="235"/>
        <end position="525"/>
    </location>
</feature>
<dbReference type="InterPro" id="IPR001460">
    <property type="entry name" value="PCN-bd_Tpept"/>
</dbReference>
<gene>
    <name evidence="7" type="ORF">C8J24_2183</name>
</gene>
<proteinExistence type="predicted"/>
<protein>
    <submittedName>
        <fullName evidence="7">Cell division protein FtsI (Penicillin-binding protein 3)</fullName>
    </submittedName>
</protein>
<dbReference type="RefSeq" id="WP_037528403.1">
    <property type="nucleotide sequence ID" value="NZ_CP098762.1"/>
</dbReference>
<keyword evidence="2" id="KW-0378">Hydrolase</keyword>
<keyword evidence="7" id="KW-0132">Cell division</keyword>
<dbReference type="GeneID" id="93690677"/>
<keyword evidence="7" id="KW-0131">Cell cycle</keyword>
<reference evidence="7 8" key="1">
    <citation type="submission" date="2018-04" db="EMBL/GenBank/DDBJ databases">
        <title>Genomic Encyclopedia of Type Strains, Phase III (KMG-III): the genomes of soil and plant-associated and newly described type strains.</title>
        <authorList>
            <person name="Whitman W."/>
        </authorList>
    </citation>
    <scope>NUCLEOTIDE SEQUENCE [LARGE SCALE GENOMIC DNA]</scope>
    <source>
        <strain evidence="7 8">NW12</strain>
    </source>
</reference>
<dbReference type="GO" id="GO:0005886">
    <property type="term" value="C:plasma membrane"/>
    <property type="evidence" value="ECO:0007669"/>
    <property type="project" value="TreeGrafter"/>
</dbReference>
<evidence type="ECO:0000256" key="1">
    <source>
        <dbReference type="ARBA" id="ARBA00004370"/>
    </source>
</evidence>
<dbReference type="GO" id="GO:0008658">
    <property type="term" value="F:penicillin binding"/>
    <property type="evidence" value="ECO:0007669"/>
    <property type="project" value="InterPro"/>
</dbReference>
<keyword evidence="8" id="KW-1185">Reference proteome</keyword>
<dbReference type="AlphaFoldDB" id="A0A2T4YR15"/>
<keyword evidence="4" id="KW-1133">Transmembrane helix</keyword>
<keyword evidence="2" id="KW-0121">Carboxypeptidase</keyword>
<keyword evidence="3 4" id="KW-0472">Membrane</keyword>
<dbReference type="Gene3D" id="3.40.710.10">
    <property type="entry name" value="DD-peptidase/beta-lactamase superfamily"/>
    <property type="match status" value="1"/>
</dbReference>
<dbReference type="PANTHER" id="PTHR30627">
    <property type="entry name" value="PEPTIDOGLYCAN D,D-TRANSPEPTIDASE"/>
    <property type="match status" value="1"/>
</dbReference>
<dbReference type="InterPro" id="IPR036138">
    <property type="entry name" value="PBP_dimer_sf"/>
</dbReference>
<evidence type="ECO:0000313" key="7">
    <source>
        <dbReference type="EMBL" id="PTM45950.1"/>
    </source>
</evidence>
<dbReference type="Proteomes" id="UP000240996">
    <property type="component" value="Unassembled WGS sequence"/>
</dbReference>
<evidence type="ECO:0000256" key="2">
    <source>
        <dbReference type="ARBA" id="ARBA00022645"/>
    </source>
</evidence>
<comment type="caution">
    <text evidence="7">The sequence shown here is derived from an EMBL/GenBank/DDBJ whole genome shotgun (WGS) entry which is preliminary data.</text>
</comment>
<dbReference type="PANTHER" id="PTHR30627:SF1">
    <property type="entry name" value="PEPTIDOGLYCAN D,D-TRANSPEPTIDASE FTSI"/>
    <property type="match status" value="1"/>
</dbReference>
<sequence>MTTLVARPVSERRTATQRHALVATAHTRLMMLMFLFGAAVLVVIGRLGVLAIQSSLSDPGARAAAIAARGDIVDRNGAPLARTIDAWTIAVHPKKMIGDPTEIAARLAALMPDRGNQAFFYGLLTKDVNFSYLQRRASPALVEQVNAIGEPAIVFARETQRLYPQSTMAAHALGFLSTDGHGMSGMERVLDERLTNPALNGAPVALSIDTRVQAAMESELARAVASFQAKSAAGIVLDVDTGEVIAMTSMPVFNPNRVGMAGTEQLRNMGTQSVYELGSVFKPIAMAAAIDSGTVTSMARRFDATVPLRVGGYTIHDDPGDEEKRWLNIPETLIYSSNIATARIADQIGAAGMQNMFRKLGFDTKPDIELREKGRPIWPTFWARTTLMTSAYGHGIAVTPLHLANAYATLVNGGIWRPTTLLKIDPAHIPAGRRVISTTTSARMRQLLRLVVQYGTGRKGEAPGYRVGGKTGTAEIAQAGGYNKHTNVSTFAAAFPMDAPRYVVVVTLDSAKGNKESYGFTTAAWTAAPVVSRVISRTGSMLGVIPDANRDIDESDLLPLLWHAPGTPAFGAKPTSGAE</sequence>
<dbReference type="SUPFAM" id="SSF56601">
    <property type="entry name" value="beta-lactamase/transpeptidase-like"/>
    <property type="match status" value="1"/>
</dbReference>
<keyword evidence="2" id="KW-0645">Protease</keyword>
<organism evidence="7 8">
    <name type="scientific">Sphingomonas aerolata</name>
    <dbReference type="NCBI Taxonomy" id="185951"/>
    <lineage>
        <taxon>Bacteria</taxon>
        <taxon>Pseudomonadati</taxon>
        <taxon>Pseudomonadota</taxon>
        <taxon>Alphaproteobacteria</taxon>
        <taxon>Sphingomonadales</taxon>
        <taxon>Sphingomonadaceae</taxon>
        <taxon>Sphingomonas</taxon>
    </lineage>
</organism>
<feature type="transmembrane region" description="Helical" evidence="4">
    <location>
        <begin position="29"/>
        <end position="52"/>
    </location>
</feature>
<evidence type="ECO:0000313" key="8">
    <source>
        <dbReference type="Proteomes" id="UP000240996"/>
    </source>
</evidence>
<comment type="subcellular location">
    <subcellularLocation>
        <location evidence="1">Membrane</location>
    </subcellularLocation>
</comment>
<dbReference type="SUPFAM" id="SSF56519">
    <property type="entry name" value="Penicillin binding protein dimerisation domain"/>
    <property type="match status" value="1"/>
</dbReference>
<name>A0A2T4YR15_9SPHN</name>
<dbReference type="EMBL" id="PZZN01000002">
    <property type="protein sequence ID" value="PTM45950.1"/>
    <property type="molecule type" value="Genomic_DNA"/>
</dbReference>
<evidence type="ECO:0000259" key="5">
    <source>
        <dbReference type="Pfam" id="PF00905"/>
    </source>
</evidence>
<dbReference type="InterPro" id="IPR050515">
    <property type="entry name" value="Beta-lactam/transpept"/>
</dbReference>
<evidence type="ECO:0000256" key="3">
    <source>
        <dbReference type="ARBA" id="ARBA00023136"/>
    </source>
</evidence>
<accession>A0A2T4YR15</accession>
<dbReference type="Pfam" id="PF03717">
    <property type="entry name" value="PBP_dimer"/>
    <property type="match status" value="1"/>
</dbReference>
<dbReference type="Gene3D" id="3.30.450.330">
    <property type="match status" value="1"/>
</dbReference>
<dbReference type="InterPro" id="IPR005311">
    <property type="entry name" value="PBP_dimer"/>
</dbReference>
<evidence type="ECO:0000259" key="6">
    <source>
        <dbReference type="Pfam" id="PF03717"/>
    </source>
</evidence>